<evidence type="ECO:0000313" key="4">
    <source>
        <dbReference type="Proteomes" id="UP001143309"/>
    </source>
</evidence>
<dbReference type="PANTHER" id="PTHR10625:SF10">
    <property type="entry name" value="HISTONE DEACETYLASE HDAC1"/>
    <property type="match status" value="1"/>
</dbReference>
<dbReference type="Pfam" id="PF00850">
    <property type="entry name" value="Hist_deacetyl"/>
    <property type="match status" value="1"/>
</dbReference>
<gene>
    <name evidence="3" type="ORF">GCM10008174_15870</name>
</gene>
<proteinExistence type="inferred from homology"/>
<evidence type="ECO:0000313" key="3">
    <source>
        <dbReference type="EMBL" id="GLK79846.1"/>
    </source>
</evidence>
<comment type="similarity">
    <text evidence="1">Belongs to the histone deacetylase family.</text>
</comment>
<dbReference type="EMBL" id="BSFL01000002">
    <property type="protein sequence ID" value="GLK79846.1"/>
    <property type="molecule type" value="Genomic_DNA"/>
</dbReference>
<protein>
    <submittedName>
        <fullName evidence="3">Acetoin utilization protein</fullName>
    </submittedName>
</protein>
<keyword evidence="4" id="KW-1185">Reference proteome</keyword>
<comment type="caution">
    <text evidence="3">The sequence shown here is derived from an EMBL/GenBank/DDBJ whole genome shotgun (WGS) entry which is preliminary data.</text>
</comment>
<dbReference type="AlphaFoldDB" id="A0A9W6JLI8"/>
<dbReference type="Gene3D" id="3.40.800.20">
    <property type="entry name" value="Histone deacetylase domain"/>
    <property type="match status" value="1"/>
</dbReference>
<dbReference type="Proteomes" id="UP001143309">
    <property type="component" value="Unassembled WGS sequence"/>
</dbReference>
<dbReference type="CDD" id="cd11599">
    <property type="entry name" value="HDAC_classII_2"/>
    <property type="match status" value="1"/>
</dbReference>
<feature type="domain" description="Histone deacetylase" evidence="2">
    <location>
        <begin position="44"/>
        <end position="329"/>
    </location>
</feature>
<evidence type="ECO:0000256" key="1">
    <source>
        <dbReference type="ARBA" id="ARBA00005947"/>
    </source>
</evidence>
<reference evidence="3" key="2">
    <citation type="submission" date="2023-01" db="EMBL/GenBank/DDBJ databases">
        <authorList>
            <person name="Sun Q."/>
            <person name="Evtushenko L."/>
        </authorList>
    </citation>
    <scope>NUCLEOTIDE SEQUENCE</scope>
    <source>
        <strain evidence="3">VKM B-2748</strain>
    </source>
</reference>
<dbReference type="InterPro" id="IPR023801">
    <property type="entry name" value="His_deacetylse_dom"/>
</dbReference>
<reference evidence="3" key="1">
    <citation type="journal article" date="2014" name="Int. J. Syst. Evol. Microbiol.">
        <title>Complete genome sequence of Corynebacterium casei LMG S-19264T (=DSM 44701T), isolated from a smear-ripened cheese.</title>
        <authorList>
            <consortium name="US DOE Joint Genome Institute (JGI-PGF)"/>
            <person name="Walter F."/>
            <person name="Albersmeier A."/>
            <person name="Kalinowski J."/>
            <person name="Ruckert C."/>
        </authorList>
    </citation>
    <scope>NUCLEOTIDE SEQUENCE</scope>
    <source>
        <strain evidence="3">VKM B-2748</strain>
    </source>
</reference>
<dbReference type="PANTHER" id="PTHR10625">
    <property type="entry name" value="HISTONE DEACETYLASE HDAC1-RELATED"/>
    <property type="match status" value="1"/>
</dbReference>
<dbReference type="InterPro" id="IPR023696">
    <property type="entry name" value="Ureohydrolase_dom_sf"/>
</dbReference>
<dbReference type="GO" id="GO:0004407">
    <property type="term" value="F:histone deacetylase activity"/>
    <property type="evidence" value="ECO:0007669"/>
    <property type="project" value="TreeGrafter"/>
</dbReference>
<dbReference type="PRINTS" id="PR01270">
    <property type="entry name" value="HDASUPER"/>
</dbReference>
<dbReference type="GO" id="GO:0040029">
    <property type="term" value="P:epigenetic regulation of gene expression"/>
    <property type="evidence" value="ECO:0007669"/>
    <property type="project" value="TreeGrafter"/>
</dbReference>
<organism evidence="3 4">
    <name type="scientific">Methylopila turkensis</name>
    <dbReference type="NCBI Taxonomy" id="1437816"/>
    <lineage>
        <taxon>Bacteria</taxon>
        <taxon>Pseudomonadati</taxon>
        <taxon>Pseudomonadota</taxon>
        <taxon>Alphaproteobacteria</taxon>
        <taxon>Hyphomicrobiales</taxon>
        <taxon>Methylopilaceae</taxon>
        <taxon>Methylopila</taxon>
    </lineage>
</organism>
<dbReference type="InterPro" id="IPR000286">
    <property type="entry name" value="HDACs"/>
</dbReference>
<accession>A0A9W6JLI8</accession>
<dbReference type="SUPFAM" id="SSF52768">
    <property type="entry name" value="Arginase/deacetylase"/>
    <property type="match status" value="1"/>
</dbReference>
<sequence length="332" mass="35473">MAFQLGIPGASAILTMATHASESIMSTLYVTHPAFRDHLVTPGHPERPERMRAVEQAMEAEAFQALARVEAPLAEAAVATLAHPEAFVEALDRVRPREGMVRIDGDTTMSPGTWEALLRALGASTLAVDEVVGGRARNAFCAMRPPGHHAEQTTAMGFCFFNFAVVAARHAQKAHGVEKVAIVDFDVHHGNGTQAIVWDDPSIMYASTHQMPLFPGTGARSETGVGNIVNCPMRGGDGGDKFREAFDDAILPSLRTFSPDLIVISAGFDAHARDPLGGLMLRDTDYAWMTQELMGVADETAGGRVVSILEGGYDLTGLAQSTAAHVRALMRG</sequence>
<evidence type="ECO:0000259" key="2">
    <source>
        <dbReference type="Pfam" id="PF00850"/>
    </source>
</evidence>
<name>A0A9W6JLI8_9HYPH</name>
<dbReference type="InterPro" id="IPR037138">
    <property type="entry name" value="His_deacetylse_dom_sf"/>
</dbReference>